<accession>A0A4V6A5W3</accession>
<dbReference type="PANTHER" id="PTHR11850">
    <property type="entry name" value="HOMEOBOX PROTEIN TRANSCRIPTION FACTORS"/>
    <property type="match status" value="1"/>
</dbReference>
<dbReference type="InterPro" id="IPR008422">
    <property type="entry name" value="KN_HD"/>
</dbReference>
<protein>
    <recommendedName>
        <fullName evidence="7">Homeobox domain-containing protein</fullName>
    </recommendedName>
</protein>
<proteinExistence type="predicted"/>
<reference evidence="8 9" key="1">
    <citation type="journal article" date="2015" name="Genome Biol.">
        <title>Comparative genomics of Steinernema reveals deeply conserved gene regulatory networks.</title>
        <authorList>
            <person name="Dillman A.R."/>
            <person name="Macchietto M."/>
            <person name="Porter C.F."/>
            <person name="Rogers A."/>
            <person name="Williams B."/>
            <person name="Antoshechkin I."/>
            <person name="Lee M.M."/>
            <person name="Goodwin Z."/>
            <person name="Lu X."/>
            <person name="Lewis E.E."/>
            <person name="Goodrich-Blair H."/>
            <person name="Stock S.P."/>
            <person name="Adams B.J."/>
            <person name="Sternberg P.W."/>
            <person name="Mortazavi A."/>
        </authorList>
    </citation>
    <scope>NUCLEOTIDE SEQUENCE [LARGE SCALE GENOMIC DNA]</scope>
    <source>
        <strain evidence="8 9">ALL</strain>
    </source>
</reference>
<feature type="DNA-binding region" description="Homeobox" evidence="5">
    <location>
        <begin position="34"/>
        <end position="96"/>
    </location>
</feature>
<feature type="region of interest" description="Disordered" evidence="6">
    <location>
        <begin position="95"/>
        <end position="134"/>
    </location>
</feature>
<keyword evidence="4 5" id="KW-0539">Nucleus</keyword>
<dbReference type="InterPro" id="IPR001356">
    <property type="entry name" value="HD"/>
</dbReference>
<comment type="caution">
    <text evidence="8">The sequence shown here is derived from an EMBL/GenBank/DDBJ whole genome shotgun (WGS) entry which is preliminary data.</text>
</comment>
<dbReference type="InterPro" id="IPR009057">
    <property type="entry name" value="Homeodomain-like_sf"/>
</dbReference>
<keyword evidence="3 5" id="KW-0371">Homeobox</keyword>
<dbReference type="EMBL" id="AZBU02000002">
    <property type="protein sequence ID" value="TKR92455.1"/>
    <property type="molecule type" value="Genomic_DNA"/>
</dbReference>
<dbReference type="GO" id="GO:0005634">
    <property type="term" value="C:nucleus"/>
    <property type="evidence" value="ECO:0007669"/>
    <property type="project" value="UniProtKB-SubCell"/>
</dbReference>
<evidence type="ECO:0000313" key="9">
    <source>
        <dbReference type="Proteomes" id="UP000298663"/>
    </source>
</evidence>
<evidence type="ECO:0000256" key="5">
    <source>
        <dbReference type="PROSITE-ProRule" id="PRU00108"/>
    </source>
</evidence>
<name>A0A4V6A5W3_STECR</name>
<evidence type="ECO:0000259" key="7">
    <source>
        <dbReference type="PROSITE" id="PS50071"/>
    </source>
</evidence>
<dbReference type="GO" id="GO:0000987">
    <property type="term" value="F:cis-regulatory region sequence-specific DNA binding"/>
    <property type="evidence" value="ECO:0007669"/>
    <property type="project" value="UniProtKB-ARBA"/>
</dbReference>
<dbReference type="PROSITE" id="PS50071">
    <property type="entry name" value="HOMEOBOX_2"/>
    <property type="match status" value="1"/>
</dbReference>
<evidence type="ECO:0000256" key="4">
    <source>
        <dbReference type="ARBA" id="ARBA00023242"/>
    </source>
</evidence>
<dbReference type="SMART" id="SM00389">
    <property type="entry name" value="HOX"/>
    <property type="match status" value="1"/>
</dbReference>
<dbReference type="AlphaFoldDB" id="A0A4V6A5W3"/>
<evidence type="ECO:0000256" key="3">
    <source>
        <dbReference type="ARBA" id="ARBA00023155"/>
    </source>
</evidence>
<dbReference type="CDD" id="cd00086">
    <property type="entry name" value="homeodomain"/>
    <property type="match status" value="1"/>
</dbReference>
<feature type="compositionally biased region" description="Low complexity" evidence="6">
    <location>
        <begin position="100"/>
        <end position="110"/>
    </location>
</feature>
<dbReference type="Pfam" id="PF05920">
    <property type="entry name" value="Homeobox_KN"/>
    <property type="match status" value="1"/>
</dbReference>
<organism evidence="8 9">
    <name type="scientific">Steinernema carpocapsae</name>
    <name type="common">Entomopathogenic nematode</name>
    <dbReference type="NCBI Taxonomy" id="34508"/>
    <lineage>
        <taxon>Eukaryota</taxon>
        <taxon>Metazoa</taxon>
        <taxon>Ecdysozoa</taxon>
        <taxon>Nematoda</taxon>
        <taxon>Chromadorea</taxon>
        <taxon>Rhabditida</taxon>
        <taxon>Tylenchina</taxon>
        <taxon>Panagrolaimomorpha</taxon>
        <taxon>Strongyloidoidea</taxon>
        <taxon>Steinernematidae</taxon>
        <taxon>Steinernema</taxon>
    </lineage>
</organism>
<dbReference type="OrthoDB" id="5399138at2759"/>
<reference evidence="8 9" key="2">
    <citation type="journal article" date="2019" name="G3 (Bethesda)">
        <title>Hybrid Assembly of the Genome of the Entomopathogenic Nematode Steinernema carpocapsae Identifies the X-Chromosome.</title>
        <authorList>
            <person name="Serra L."/>
            <person name="Macchietto M."/>
            <person name="Macias-Munoz A."/>
            <person name="McGill C.J."/>
            <person name="Rodriguez I.M."/>
            <person name="Rodriguez B."/>
            <person name="Murad R."/>
            <person name="Mortazavi A."/>
        </authorList>
    </citation>
    <scope>NUCLEOTIDE SEQUENCE [LARGE SCALE GENOMIC DNA]</scope>
    <source>
        <strain evidence="8 9">ALL</strain>
    </source>
</reference>
<evidence type="ECO:0000256" key="2">
    <source>
        <dbReference type="ARBA" id="ARBA00023125"/>
    </source>
</evidence>
<dbReference type="SUPFAM" id="SSF46689">
    <property type="entry name" value="Homeodomain-like"/>
    <property type="match status" value="1"/>
</dbReference>
<dbReference type="Gene3D" id="1.10.10.60">
    <property type="entry name" value="Homeodomain-like"/>
    <property type="match status" value="1"/>
</dbReference>
<feature type="domain" description="Homeobox" evidence="7">
    <location>
        <begin position="32"/>
        <end position="95"/>
    </location>
</feature>
<dbReference type="STRING" id="34508.A0A4V6A5W3"/>
<dbReference type="InterPro" id="IPR050224">
    <property type="entry name" value="TALE_homeobox"/>
</dbReference>
<comment type="subcellular location">
    <subcellularLocation>
        <location evidence="1 5">Nucleus</location>
    </subcellularLocation>
</comment>
<evidence type="ECO:0000313" key="8">
    <source>
        <dbReference type="EMBL" id="TKR92455.1"/>
    </source>
</evidence>
<gene>
    <name evidence="8" type="ORF">L596_007102</name>
</gene>
<feature type="compositionally biased region" description="Polar residues" evidence="6">
    <location>
        <begin position="119"/>
        <end position="134"/>
    </location>
</feature>
<evidence type="ECO:0000256" key="1">
    <source>
        <dbReference type="ARBA" id="ARBA00004123"/>
    </source>
</evidence>
<dbReference type="GO" id="GO:0006355">
    <property type="term" value="P:regulation of DNA-templated transcription"/>
    <property type="evidence" value="ECO:0007669"/>
    <property type="project" value="InterPro"/>
</dbReference>
<dbReference type="Proteomes" id="UP000298663">
    <property type="component" value="Unassembled WGS sequence"/>
</dbReference>
<sequence>MMCGLPQTFGAPSLAMPLLPGHFVAFPAYGVPQGTRTSSSSPVNGTSILQKWLDENMEYPYPNNHEKAMLAKKTQKSPVQINNWFANARRRIKKQGIRLKSPSSTSSSPKTDSDASRSPSPQISQKRSSPSAFSIDSILNSPPVPFDPISPYPFVNTMGMLPFNLYLASALQMCQQISPASSPSV</sequence>
<keyword evidence="2 5" id="KW-0238">DNA-binding</keyword>
<evidence type="ECO:0000256" key="6">
    <source>
        <dbReference type="SAM" id="MobiDB-lite"/>
    </source>
</evidence>
<keyword evidence="9" id="KW-1185">Reference proteome</keyword>